<dbReference type="PANTHER" id="PTHR45228">
    <property type="entry name" value="CYCLIC DI-GMP PHOSPHODIESTERASE TM_0186-RELATED"/>
    <property type="match status" value="1"/>
</dbReference>
<feature type="transmembrane region" description="Helical" evidence="1">
    <location>
        <begin position="355"/>
        <end position="377"/>
    </location>
</feature>
<dbReference type="InterPro" id="IPR003607">
    <property type="entry name" value="HD/PDEase_dom"/>
</dbReference>
<gene>
    <name evidence="3" type="ORF">APT59_06895</name>
</gene>
<evidence type="ECO:0000313" key="3">
    <source>
        <dbReference type="EMBL" id="ALZ83950.1"/>
    </source>
</evidence>
<evidence type="ECO:0000313" key="4">
    <source>
        <dbReference type="Proteomes" id="UP000064137"/>
    </source>
</evidence>
<dbReference type="SUPFAM" id="SSF109604">
    <property type="entry name" value="HD-domain/PDEase-like"/>
    <property type="match status" value="1"/>
</dbReference>
<dbReference type="SMART" id="SM00471">
    <property type="entry name" value="HDc"/>
    <property type="match status" value="1"/>
</dbReference>
<dbReference type="Proteomes" id="UP000064137">
    <property type="component" value="Chromosome"/>
</dbReference>
<accession>A0A0U4P0J5</accession>
<keyword evidence="1" id="KW-1133">Transmembrane helix</keyword>
<dbReference type="InterPro" id="IPR052020">
    <property type="entry name" value="Cyclic_di-GMP/3'3'-cGAMP_PDE"/>
</dbReference>
<dbReference type="KEGG" id="por:APT59_06895"/>
<reference evidence="3" key="1">
    <citation type="submission" date="2016-01" db="EMBL/GenBank/DDBJ databases">
        <title>Annotation of Pseudomonas oryzihabitans USDA-ARS-USMARC-56511.</title>
        <authorList>
            <person name="Harhay G.P."/>
            <person name="Harhay D.M."/>
            <person name="Smith T.P.L."/>
            <person name="Bono J.L."/>
            <person name="Heaton M.P."/>
            <person name="Clawson M.L."/>
            <person name="Chitko-Mckown C.G."/>
            <person name="Capik S.F."/>
            <person name="DeDonder K.D."/>
            <person name="Apley M.D."/>
            <person name="Lubbers B.V."/>
            <person name="White B.J."/>
            <person name="Larson R.L."/>
        </authorList>
    </citation>
    <scope>NUCLEOTIDE SEQUENCE [LARGE SCALE GENOMIC DNA]</scope>
    <source>
        <strain evidence="3">USDA-ARS-USMARC-56511</strain>
    </source>
</reference>
<dbReference type="InterPro" id="IPR037522">
    <property type="entry name" value="HD_GYP_dom"/>
</dbReference>
<organism evidence="3 4">
    <name type="scientific">Pseudomonas oryzihabitans</name>
    <dbReference type="NCBI Taxonomy" id="47885"/>
    <lineage>
        <taxon>Bacteria</taxon>
        <taxon>Pseudomonadati</taxon>
        <taxon>Pseudomonadota</taxon>
        <taxon>Gammaproteobacteria</taxon>
        <taxon>Pseudomonadales</taxon>
        <taxon>Pseudomonadaceae</taxon>
        <taxon>Pseudomonas</taxon>
    </lineage>
</organism>
<dbReference type="Gene3D" id="1.10.3210.10">
    <property type="entry name" value="Hypothetical protein af1432"/>
    <property type="match status" value="1"/>
</dbReference>
<dbReference type="PANTHER" id="PTHR45228:SF5">
    <property type="entry name" value="CYCLIC DI-GMP PHOSPHODIESTERASE VC_1348-RELATED"/>
    <property type="match status" value="1"/>
</dbReference>
<keyword evidence="1" id="KW-0472">Membrane</keyword>
<feature type="transmembrane region" description="Helical" evidence="1">
    <location>
        <begin position="409"/>
        <end position="433"/>
    </location>
</feature>
<dbReference type="PROSITE" id="PS51832">
    <property type="entry name" value="HD_GYP"/>
    <property type="match status" value="1"/>
</dbReference>
<evidence type="ECO:0000259" key="2">
    <source>
        <dbReference type="PROSITE" id="PS51832"/>
    </source>
</evidence>
<evidence type="ECO:0000256" key="1">
    <source>
        <dbReference type="SAM" id="Phobius"/>
    </source>
</evidence>
<dbReference type="GO" id="GO:0008081">
    <property type="term" value="F:phosphoric diester hydrolase activity"/>
    <property type="evidence" value="ECO:0007669"/>
    <property type="project" value="UniProtKB-ARBA"/>
</dbReference>
<dbReference type="SMART" id="SM01080">
    <property type="entry name" value="CHASE2"/>
    <property type="match status" value="1"/>
</dbReference>
<dbReference type="EMBL" id="CP013987">
    <property type="protein sequence ID" value="ALZ83950.1"/>
    <property type="molecule type" value="Genomic_DNA"/>
</dbReference>
<dbReference type="Pfam" id="PF05226">
    <property type="entry name" value="CHASE2"/>
    <property type="match status" value="1"/>
</dbReference>
<dbReference type="AlphaFoldDB" id="A0A0U4P0J5"/>
<protein>
    <recommendedName>
        <fullName evidence="2">HD-GYP domain-containing protein</fullName>
    </recommendedName>
</protein>
<dbReference type="OrthoDB" id="9802066at2"/>
<name>A0A0U4P0J5_9PSED</name>
<keyword evidence="1" id="KW-0812">Transmembrane</keyword>
<feature type="domain" description="HD-GYP" evidence="2">
    <location>
        <begin position="445"/>
        <end position="655"/>
    </location>
</feature>
<dbReference type="RefSeq" id="WP_059314181.1">
    <property type="nucleotide sequence ID" value="NZ_CP013987.1"/>
</dbReference>
<proteinExistence type="predicted"/>
<sequence>MKAVTTALRRRAPWMFLVSLGLSLAFGLGALLQLAPLQYLDRILYDQLSRFSADEEDAKAVQVVSIDEASLAALGQWPWPRYRVAELLSRIAEAQPAAIAVDVLFSEPDRTSLKALQRSFENDFGVELNFSGVPPELQDNDGYLGYVMGQTGAVGARFFFLGLPTPHLSGLRPGVGFTGALDALRLPEASGALSSVAPIADQTRFSGFINSQRDSDGILRRVPLLLSHQGIVHPSLALAASMRALGLTQGVIEDGLAGPTLRLGDHRLPLDREGRALLRLHAGAQHYPEVSALAVLQGAVAPAALKGKVVFVGVTAAGFNDLHTTALGKIFSGVRLQAALAQDLLDEALVRVPQFAGVLQLLLCLASGLLLSVGFFFNRSQRLFLLLAVALIVVPQLLSAWLFMRLSIFVPLAAPLLLVLVLSGLALVTRSILARRHEERWRRQLERSRQITIESMAAVAETRDPETGAHIKRTQHYVRAIAEHMRRTGQAPELLTPDYIQLLFLSAPLHDIGKVGVPDAILLKPGRLTPEEMQVMQRHAEFGRQIILNTASHLEEDNFLALAAEIASTHHEKWDGSGYPNGLAGTTIPLAGRIMAVADIYDALISRRCYKEPFSHEESLRMMREMRGTTFDPEVLDAFLAIEPQILAIAQRFHDEGAGGSKRLVWG</sequence>
<feature type="transmembrane region" description="Helical" evidence="1">
    <location>
        <begin position="384"/>
        <end position="403"/>
    </location>
</feature>
<dbReference type="Pfam" id="PF13487">
    <property type="entry name" value="HD_5"/>
    <property type="match status" value="1"/>
</dbReference>
<dbReference type="CDD" id="cd00077">
    <property type="entry name" value="HDc"/>
    <property type="match status" value="1"/>
</dbReference>
<dbReference type="InterPro" id="IPR007890">
    <property type="entry name" value="CHASE2"/>
</dbReference>